<evidence type="ECO:0000256" key="10">
    <source>
        <dbReference type="ARBA" id="ARBA00023136"/>
    </source>
</evidence>
<dbReference type="Gene3D" id="3.30.565.10">
    <property type="entry name" value="Histidine kinase-like ATPase, C-terminal domain"/>
    <property type="match status" value="1"/>
</dbReference>
<evidence type="ECO:0000256" key="11">
    <source>
        <dbReference type="SAM" id="Phobius"/>
    </source>
</evidence>
<reference evidence="14 15" key="1">
    <citation type="journal article" date="2008" name="Int. J. Syst. Evol. Microbiol.">
        <title>Description of Roseateles aquatilis sp. nov. and Roseateles terrae sp. nov., in the class Betaproteobacteria, and emended description of the genus Roseateles.</title>
        <authorList>
            <person name="Gomila M."/>
            <person name="Bowien B."/>
            <person name="Falsen E."/>
            <person name="Moore E.R."/>
            <person name="Lalucat J."/>
        </authorList>
    </citation>
    <scope>NUCLEOTIDE SEQUENCE [LARGE SCALE GENOMIC DNA]</scope>
    <source>
        <strain evidence="14 15">CCUG 48205</strain>
    </source>
</reference>
<keyword evidence="8 11" id="KW-1133">Transmembrane helix</keyword>
<dbReference type="AlphaFoldDB" id="A0A246JH38"/>
<dbReference type="InterPro" id="IPR036097">
    <property type="entry name" value="HisK_dim/P_sf"/>
</dbReference>
<feature type="domain" description="Histidine kinase" evidence="12">
    <location>
        <begin position="249"/>
        <end position="449"/>
    </location>
</feature>
<dbReference type="GO" id="GO:0000155">
    <property type="term" value="F:phosphorelay sensor kinase activity"/>
    <property type="evidence" value="ECO:0007669"/>
    <property type="project" value="InterPro"/>
</dbReference>
<evidence type="ECO:0000256" key="3">
    <source>
        <dbReference type="ARBA" id="ARBA00012438"/>
    </source>
</evidence>
<comment type="caution">
    <text evidence="14">The sequence shown here is derived from an EMBL/GenBank/DDBJ whole genome shotgun (WGS) entry which is preliminary data.</text>
</comment>
<dbReference type="SUPFAM" id="SSF55874">
    <property type="entry name" value="ATPase domain of HSP90 chaperone/DNA topoisomerase II/histidine kinase"/>
    <property type="match status" value="1"/>
</dbReference>
<comment type="subcellular location">
    <subcellularLocation>
        <location evidence="2">Membrane</location>
        <topology evidence="2">Multi-pass membrane protein</topology>
    </subcellularLocation>
</comment>
<dbReference type="Pfam" id="PF00512">
    <property type="entry name" value="HisKA"/>
    <property type="match status" value="1"/>
</dbReference>
<proteinExistence type="predicted"/>
<dbReference type="EMBL" id="NIOF01000002">
    <property type="protein sequence ID" value="OWQ91862.1"/>
    <property type="molecule type" value="Genomic_DNA"/>
</dbReference>
<evidence type="ECO:0000256" key="8">
    <source>
        <dbReference type="ARBA" id="ARBA00022989"/>
    </source>
</evidence>
<dbReference type="SUPFAM" id="SSF47384">
    <property type="entry name" value="Homodimeric domain of signal transducing histidine kinase"/>
    <property type="match status" value="1"/>
</dbReference>
<dbReference type="SMART" id="SM00388">
    <property type="entry name" value="HisKA"/>
    <property type="match status" value="1"/>
</dbReference>
<evidence type="ECO:0000313" key="14">
    <source>
        <dbReference type="EMBL" id="OWQ91862.1"/>
    </source>
</evidence>
<dbReference type="Gene3D" id="1.10.287.130">
    <property type="match status" value="1"/>
</dbReference>
<organism evidence="14 15">
    <name type="scientific">Roseateles aquatilis</name>
    <dbReference type="NCBI Taxonomy" id="431061"/>
    <lineage>
        <taxon>Bacteria</taxon>
        <taxon>Pseudomonadati</taxon>
        <taxon>Pseudomonadota</taxon>
        <taxon>Betaproteobacteria</taxon>
        <taxon>Burkholderiales</taxon>
        <taxon>Sphaerotilaceae</taxon>
        <taxon>Roseateles</taxon>
    </lineage>
</organism>
<keyword evidence="15" id="KW-1185">Reference proteome</keyword>
<feature type="transmembrane region" description="Helical" evidence="11">
    <location>
        <begin position="17"/>
        <end position="39"/>
    </location>
</feature>
<dbReference type="CDD" id="cd00075">
    <property type="entry name" value="HATPase"/>
    <property type="match status" value="1"/>
</dbReference>
<evidence type="ECO:0000256" key="4">
    <source>
        <dbReference type="ARBA" id="ARBA00022553"/>
    </source>
</evidence>
<evidence type="ECO:0000256" key="7">
    <source>
        <dbReference type="ARBA" id="ARBA00022777"/>
    </source>
</evidence>
<keyword evidence="5" id="KW-0808">Transferase</keyword>
<dbReference type="PANTHER" id="PTHR45436:SF15">
    <property type="entry name" value="SENSOR HISTIDINE KINASE CUSS"/>
    <property type="match status" value="1"/>
</dbReference>
<dbReference type="PROSITE" id="PS50109">
    <property type="entry name" value="HIS_KIN"/>
    <property type="match status" value="1"/>
</dbReference>
<dbReference type="GO" id="GO:0005886">
    <property type="term" value="C:plasma membrane"/>
    <property type="evidence" value="ECO:0007669"/>
    <property type="project" value="TreeGrafter"/>
</dbReference>
<comment type="catalytic activity">
    <reaction evidence="1">
        <text>ATP + protein L-histidine = ADP + protein N-phospho-L-histidine.</text>
        <dbReference type="EC" id="2.7.13.3"/>
    </reaction>
</comment>
<accession>A0A246JH38</accession>
<name>A0A246JH38_9BURK</name>
<keyword evidence="9" id="KW-0902">Two-component regulatory system</keyword>
<sequence length="456" mass="49091">MTPPAPPTLKRRLIRQLVLLQVAIQLVVIGALVASGHLIDFSSPENTVEILQEAVARDTAGKLTMRPTPRLIALRRTVPHLWFSIRDHQGGQVMEGQIPPEFARIGDALDAVRQARLGWNVGDPPRQAARMRWVDSAAGDVQILTGPDSPVTWRNLGLALLLLVLELVLPIMAITVTATLLATHFVVKRTLSGLNAAAARAGQIDADQRGVRLPLTDVPGEVATLVSAFNDALQRLDDGHARHERFLADAAHELRTPLAILNTRLENLPNSPDKHRLLADVARLSVLASQLLDLQRMKGQGDRRQRIDLVEMARDVVADMAPLALAAGYEISFDPPASSVETEGDRDALARALSNLVQNAIDHAGGHGDVVVRVDAAGRVEVIDDGPGIPAAQRAHVFKPFYRVHATGPGAGLGLSLVREIVHLHGGEVSVHDGPEGGTLFRMRLPLAGVSSSLQH</sequence>
<dbReference type="SMART" id="SM00387">
    <property type="entry name" value="HATPase_c"/>
    <property type="match status" value="1"/>
</dbReference>
<keyword evidence="7" id="KW-0418">Kinase</keyword>
<dbReference type="InterPro" id="IPR003661">
    <property type="entry name" value="HisK_dim/P_dom"/>
</dbReference>
<dbReference type="OrthoDB" id="9121563at2"/>
<evidence type="ECO:0000313" key="15">
    <source>
        <dbReference type="Proteomes" id="UP000197468"/>
    </source>
</evidence>
<dbReference type="InterPro" id="IPR003594">
    <property type="entry name" value="HATPase_dom"/>
</dbReference>
<evidence type="ECO:0000256" key="1">
    <source>
        <dbReference type="ARBA" id="ARBA00000085"/>
    </source>
</evidence>
<feature type="domain" description="HAMP" evidence="13">
    <location>
        <begin position="188"/>
        <end position="241"/>
    </location>
</feature>
<dbReference type="PROSITE" id="PS50885">
    <property type="entry name" value="HAMP"/>
    <property type="match status" value="1"/>
</dbReference>
<dbReference type="Pfam" id="PF02518">
    <property type="entry name" value="HATPase_c"/>
    <property type="match status" value="1"/>
</dbReference>
<evidence type="ECO:0000256" key="5">
    <source>
        <dbReference type="ARBA" id="ARBA00022679"/>
    </source>
</evidence>
<dbReference type="CDD" id="cd00082">
    <property type="entry name" value="HisKA"/>
    <property type="match status" value="1"/>
</dbReference>
<dbReference type="Proteomes" id="UP000197468">
    <property type="component" value="Unassembled WGS sequence"/>
</dbReference>
<dbReference type="PANTHER" id="PTHR45436">
    <property type="entry name" value="SENSOR HISTIDINE KINASE YKOH"/>
    <property type="match status" value="1"/>
</dbReference>
<feature type="transmembrane region" description="Helical" evidence="11">
    <location>
        <begin position="156"/>
        <end position="182"/>
    </location>
</feature>
<protein>
    <recommendedName>
        <fullName evidence="3">histidine kinase</fullName>
        <ecNumber evidence="3">2.7.13.3</ecNumber>
    </recommendedName>
</protein>
<dbReference type="InterPro" id="IPR036890">
    <property type="entry name" value="HATPase_C_sf"/>
</dbReference>
<evidence type="ECO:0000256" key="2">
    <source>
        <dbReference type="ARBA" id="ARBA00004141"/>
    </source>
</evidence>
<evidence type="ECO:0000256" key="9">
    <source>
        <dbReference type="ARBA" id="ARBA00023012"/>
    </source>
</evidence>
<keyword evidence="10 11" id="KW-0472">Membrane</keyword>
<dbReference type="InterPro" id="IPR050428">
    <property type="entry name" value="TCS_sensor_his_kinase"/>
</dbReference>
<keyword evidence="6 11" id="KW-0812">Transmembrane</keyword>
<evidence type="ECO:0000259" key="12">
    <source>
        <dbReference type="PROSITE" id="PS50109"/>
    </source>
</evidence>
<dbReference type="InterPro" id="IPR005467">
    <property type="entry name" value="His_kinase_dom"/>
</dbReference>
<evidence type="ECO:0000259" key="13">
    <source>
        <dbReference type="PROSITE" id="PS50885"/>
    </source>
</evidence>
<dbReference type="InterPro" id="IPR003660">
    <property type="entry name" value="HAMP_dom"/>
</dbReference>
<evidence type="ECO:0000256" key="6">
    <source>
        <dbReference type="ARBA" id="ARBA00022692"/>
    </source>
</evidence>
<dbReference type="InterPro" id="IPR004358">
    <property type="entry name" value="Sig_transdc_His_kin-like_C"/>
</dbReference>
<gene>
    <name evidence="14" type="ORF">CDN99_05680</name>
</gene>
<dbReference type="PRINTS" id="PR00344">
    <property type="entry name" value="BCTRLSENSOR"/>
</dbReference>
<dbReference type="EC" id="2.7.13.3" evidence="3"/>
<keyword evidence="4" id="KW-0597">Phosphoprotein</keyword>